<evidence type="ECO:0000313" key="2">
    <source>
        <dbReference type="Proteomes" id="UP001163324"/>
    </source>
</evidence>
<reference evidence="1" key="1">
    <citation type="submission" date="2022-10" db="EMBL/GenBank/DDBJ databases">
        <title>Complete Genome of Trichothecium roseum strain YXFP-22015, a Plant Pathogen Isolated from Citrus.</title>
        <authorList>
            <person name="Wang Y."/>
            <person name="Zhu L."/>
        </authorList>
    </citation>
    <scope>NUCLEOTIDE SEQUENCE</scope>
    <source>
        <strain evidence="1">YXFP-22015</strain>
    </source>
</reference>
<sequence length="226" mass="24812">MHFQPIDNTGNEGYLSHAAVDQPHIHHEASSNTFDDVFGDDGGDDEMLSGNQHVNHPSDMRRLESEHTTAGYREGLAIGKQQWLQAGFDEGYGMGAAVAVRAGQLLGLLEGIAEAIEGEDPRMEALLNEAKIELGIERMLSGAYWTGEGLWKYEIDEGLAQHAKNTTGGERHPLVQKWTAIVEAEMERYGIDRGILNHVNAEAQAPTTSDEPKAVGELPKKDLLDW</sequence>
<proteinExistence type="predicted"/>
<gene>
    <name evidence="1" type="ORF">N3K66_000099</name>
</gene>
<dbReference type="Proteomes" id="UP001163324">
    <property type="component" value="Chromosome 1"/>
</dbReference>
<dbReference type="EMBL" id="CM047940">
    <property type="protein sequence ID" value="KAI9903570.1"/>
    <property type="molecule type" value="Genomic_DNA"/>
</dbReference>
<comment type="caution">
    <text evidence="1">The sequence shown here is derived from an EMBL/GenBank/DDBJ whole genome shotgun (WGS) entry which is preliminary data.</text>
</comment>
<keyword evidence="2" id="KW-1185">Reference proteome</keyword>
<name>A0ACC0VCK7_9HYPO</name>
<accession>A0ACC0VCK7</accession>
<organism evidence="1 2">
    <name type="scientific">Trichothecium roseum</name>
    <dbReference type="NCBI Taxonomy" id="47278"/>
    <lineage>
        <taxon>Eukaryota</taxon>
        <taxon>Fungi</taxon>
        <taxon>Dikarya</taxon>
        <taxon>Ascomycota</taxon>
        <taxon>Pezizomycotina</taxon>
        <taxon>Sordariomycetes</taxon>
        <taxon>Hypocreomycetidae</taxon>
        <taxon>Hypocreales</taxon>
        <taxon>Hypocreales incertae sedis</taxon>
        <taxon>Trichothecium</taxon>
    </lineage>
</organism>
<protein>
    <submittedName>
        <fullName evidence="1">Uncharacterized protein</fullName>
    </submittedName>
</protein>
<evidence type="ECO:0000313" key="1">
    <source>
        <dbReference type="EMBL" id="KAI9903570.1"/>
    </source>
</evidence>